<accession>A0ACD3B2K5</accession>
<reference evidence="1 2" key="1">
    <citation type="journal article" date="2019" name="Nat. Ecol. Evol.">
        <title>Megaphylogeny resolves global patterns of mushroom evolution.</title>
        <authorList>
            <person name="Varga T."/>
            <person name="Krizsan K."/>
            <person name="Foldi C."/>
            <person name="Dima B."/>
            <person name="Sanchez-Garcia M."/>
            <person name="Sanchez-Ramirez S."/>
            <person name="Szollosi G.J."/>
            <person name="Szarkandi J.G."/>
            <person name="Papp V."/>
            <person name="Albert L."/>
            <person name="Andreopoulos W."/>
            <person name="Angelini C."/>
            <person name="Antonin V."/>
            <person name="Barry K.W."/>
            <person name="Bougher N.L."/>
            <person name="Buchanan P."/>
            <person name="Buyck B."/>
            <person name="Bense V."/>
            <person name="Catcheside P."/>
            <person name="Chovatia M."/>
            <person name="Cooper J."/>
            <person name="Damon W."/>
            <person name="Desjardin D."/>
            <person name="Finy P."/>
            <person name="Geml J."/>
            <person name="Haridas S."/>
            <person name="Hughes K."/>
            <person name="Justo A."/>
            <person name="Karasinski D."/>
            <person name="Kautmanova I."/>
            <person name="Kiss B."/>
            <person name="Kocsube S."/>
            <person name="Kotiranta H."/>
            <person name="LaButti K.M."/>
            <person name="Lechner B.E."/>
            <person name="Liimatainen K."/>
            <person name="Lipzen A."/>
            <person name="Lukacs Z."/>
            <person name="Mihaltcheva S."/>
            <person name="Morgado L.N."/>
            <person name="Niskanen T."/>
            <person name="Noordeloos M.E."/>
            <person name="Ohm R.A."/>
            <person name="Ortiz-Santana B."/>
            <person name="Ovrebo C."/>
            <person name="Racz N."/>
            <person name="Riley R."/>
            <person name="Savchenko A."/>
            <person name="Shiryaev A."/>
            <person name="Soop K."/>
            <person name="Spirin V."/>
            <person name="Szebenyi C."/>
            <person name="Tomsovsky M."/>
            <person name="Tulloss R.E."/>
            <person name="Uehling J."/>
            <person name="Grigoriev I.V."/>
            <person name="Vagvolgyi C."/>
            <person name="Papp T."/>
            <person name="Martin F.M."/>
            <person name="Miettinen O."/>
            <person name="Hibbett D.S."/>
            <person name="Nagy L.G."/>
        </authorList>
    </citation>
    <scope>NUCLEOTIDE SEQUENCE [LARGE SCALE GENOMIC DNA]</scope>
    <source>
        <strain evidence="1 2">NL-1719</strain>
    </source>
</reference>
<organism evidence="1 2">
    <name type="scientific">Pluteus cervinus</name>
    <dbReference type="NCBI Taxonomy" id="181527"/>
    <lineage>
        <taxon>Eukaryota</taxon>
        <taxon>Fungi</taxon>
        <taxon>Dikarya</taxon>
        <taxon>Basidiomycota</taxon>
        <taxon>Agaricomycotina</taxon>
        <taxon>Agaricomycetes</taxon>
        <taxon>Agaricomycetidae</taxon>
        <taxon>Agaricales</taxon>
        <taxon>Pluteineae</taxon>
        <taxon>Pluteaceae</taxon>
        <taxon>Pluteus</taxon>
    </lineage>
</organism>
<sequence>MALYFISWFYTQHSPLNRFSFPFCRVHEPLVRNLNSRTIPPIVLVFIHTASILYCICGRHIAFVRSQEQ</sequence>
<name>A0ACD3B2K5_9AGAR</name>
<gene>
    <name evidence="1" type="ORF">BDN72DRAFT_836473</name>
</gene>
<keyword evidence="2" id="KW-1185">Reference proteome</keyword>
<dbReference type="Proteomes" id="UP000308600">
    <property type="component" value="Unassembled WGS sequence"/>
</dbReference>
<evidence type="ECO:0000313" key="1">
    <source>
        <dbReference type="EMBL" id="TFK72295.1"/>
    </source>
</evidence>
<evidence type="ECO:0000313" key="2">
    <source>
        <dbReference type="Proteomes" id="UP000308600"/>
    </source>
</evidence>
<dbReference type="EMBL" id="ML208287">
    <property type="protein sequence ID" value="TFK72295.1"/>
    <property type="molecule type" value="Genomic_DNA"/>
</dbReference>
<protein>
    <submittedName>
        <fullName evidence="1">Uncharacterized protein</fullName>
    </submittedName>
</protein>
<proteinExistence type="predicted"/>